<feature type="transmembrane region" description="Helical" evidence="8">
    <location>
        <begin position="94"/>
        <end position="121"/>
    </location>
</feature>
<sequence>MPFATPSGWRRVVERGTGPGEMQQAADGSLPFSLVRVVVSLLLPAGLLLALPYIALLSPATAYFVADGTLPSAFAGLDRELVDGTGTIPLDTELAAHASLIVTMVNAVVLALFVSASWALLARPIRGAALVVFVGVGCCAVLEVGMLDGKTVRVPSLFPVPSCVLVGAMPVGFLGLSTLTMYGLLEALGSYVLGDDADELRQWALCGRHCCTASRMAVAGRVGQLTTLVATLSSIAIPLYLRATETSSVVTGTVLWACAIIASIPNAFAFVTEALACARATRAAPAAHTTAQRVARITAVTSVLVSPFLSAIVGGWSEHNASACPAFFFDQDAPVPATPWPLECNNSECFKNIQGFVTSRSVTLWSSAGGFLVCTLIVILSAQANVAATRERDAQHATAKMRQALQYISHEARAPLGGAILSMGLLDQAMAAADESQASLLISDLHLSLEAAQRQLTDLLMFDESDSGEGRGVAWRWSRLDGPHLSRLRSSFAGACKAEGIALDIRVQADLAPTSLPVQLVEEHWNDDPPITAEPAQREHPQAADADCDSGADTPAETRDAPPEGKEHAAASELADAPRPSAAAAGDRTPPRPGSPGAGGASGSAGDSKRVSPNAGEASGRATAASTVQSSPQQQLRLHSSGSRAPSSALGSRGTDASSGDAELYIDVERVLAIVQNALSNSIKHVRGDGTGRISVLLTLGPASDLPGRDPAQIPTARAQTSSSTSQAAGQRPSVDVSDGHASHRNDIRTLQHGASSLLGAGGIGGGPGGPGAPSVLGRSATVSRTNREDCGSPRRRMHSVGLEPASNRRRQLAGTTGVVQGVAGSGVAEPASTGLAGVQKRVLWIEVLDNGKGIPSSVLRPGRLFRPFQQLRQGDGSLRMTSSGLGLSIVKSVVVEQLQGIVGLASREGEGTLFTAKIPVWARSASAAFASTATLNTGAGGALATTGSVRLSDSTNPGSEAAAGTHQADSMVVRSGHAAPSFKRGASNASAKRSLTSVAEEGASVNSASDAEAVKVVRARVPRDGAATSPPSPAGSDRFVMAFETDAPAKQAGGPGLSMAPASTCASSAAAKAISEATSLPSGRPKPTIITTGLPVTAAADRADTFHRPSSFQAGSPKPAAGRRAMSAKNADRKRELSRKLRTGRRERPAKAVLGSAFVVDDERVNRTLMARVVRSWGFKVEGMENGAELVDAIKVLAAKDIASSEAALAAVAADKSPTAGLSAAAAAAAAATGGTTSSVWPTVITLDIQMPVMDGFGALAALRTLAEEHRAAGHSDVAERILGLVIIGVTGNAVISDRLRMLKLGARKVLTKPVDVPDLAALVQSCCGVELPARAHRRVGQR</sequence>
<keyword evidence="8" id="KW-1133">Transmembrane helix</keyword>
<evidence type="ECO:0000313" key="10">
    <source>
        <dbReference type="EMBL" id="KAA0172581.1"/>
    </source>
</evidence>
<dbReference type="Gene3D" id="3.40.50.2300">
    <property type="match status" value="1"/>
</dbReference>
<dbReference type="EMBL" id="VLTO01000046">
    <property type="protein sequence ID" value="KAA0172581.1"/>
    <property type="molecule type" value="Genomic_DNA"/>
</dbReference>
<evidence type="ECO:0000256" key="7">
    <source>
        <dbReference type="SAM" id="MobiDB-lite"/>
    </source>
</evidence>
<feature type="region of interest" description="Disordered" evidence="7">
    <location>
        <begin position="951"/>
        <end position="992"/>
    </location>
</feature>
<evidence type="ECO:0000256" key="8">
    <source>
        <dbReference type="SAM" id="Phobius"/>
    </source>
</evidence>
<name>A0A5A8E9N1_CAFRO</name>
<feature type="transmembrane region" description="Helical" evidence="8">
    <location>
        <begin position="128"/>
        <end position="147"/>
    </location>
</feature>
<feature type="region of interest" description="Disordered" evidence="7">
    <location>
        <begin position="526"/>
        <end position="659"/>
    </location>
</feature>
<keyword evidence="8" id="KW-0812">Transmembrane</keyword>
<dbReference type="PANTHER" id="PTHR43047">
    <property type="entry name" value="TWO-COMPONENT HISTIDINE PROTEIN KINASE"/>
    <property type="match status" value="1"/>
</dbReference>
<feature type="compositionally biased region" description="Basic and acidic residues" evidence="7">
    <location>
        <begin position="1131"/>
        <end position="1148"/>
    </location>
</feature>
<dbReference type="InterPro" id="IPR001789">
    <property type="entry name" value="Sig_transdc_resp-reg_receiver"/>
</dbReference>
<dbReference type="PRINTS" id="PR00344">
    <property type="entry name" value="BCTRLSENSOR"/>
</dbReference>
<dbReference type="InterPro" id="IPR004358">
    <property type="entry name" value="Sig_transdc_His_kin-like_C"/>
</dbReference>
<evidence type="ECO:0000259" key="9">
    <source>
        <dbReference type="PROSITE" id="PS50110"/>
    </source>
</evidence>
<dbReference type="InterPro" id="IPR003594">
    <property type="entry name" value="HATPase_dom"/>
</dbReference>
<dbReference type="CDD" id="cd00082">
    <property type="entry name" value="HisKA"/>
    <property type="match status" value="1"/>
</dbReference>
<feature type="transmembrane region" description="Helical" evidence="8">
    <location>
        <begin position="34"/>
        <end position="55"/>
    </location>
</feature>
<evidence type="ECO:0000256" key="1">
    <source>
        <dbReference type="ARBA" id="ARBA00000085"/>
    </source>
</evidence>
<reference evidence="10 11" key="1">
    <citation type="submission" date="2019-07" db="EMBL/GenBank/DDBJ databases">
        <title>Genomes of Cafeteria roenbergensis.</title>
        <authorList>
            <person name="Fischer M.G."/>
            <person name="Hackl T."/>
            <person name="Roman M."/>
        </authorList>
    </citation>
    <scope>NUCLEOTIDE SEQUENCE [LARGE SCALE GENOMIC DNA]</scope>
    <source>
        <strain evidence="10 11">E4-10P</strain>
    </source>
</reference>
<dbReference type="SUPFAM" id="SSF52172">
    <property type="entry name" value="CheY-like"/>
    <property type="match status" value="1"/>
</dbReference>
<dbReference type="Pfam" id="PF00072">
    <property type="entry name" value="Response_reg"/>
    <property type="match status" value="1"/>
</dbReference>
<feature type="compositionally biased region" description="Polar residues" evidence="7">
    <location>
        <begin position="624"/>
        <end position="658"/>
    </location>
</feature>
<dbReference type="CDD" id="cd00075">
    <property type="entry name" value="HATPase"/>
    <property type="match status" value="1"/>
</dbReference>
<feature type="transmembrane region" description="Helical" evidence="8">
    <location>
        <begin position="159"/>
        <end position="185"/>
    </location>
</feature>
<dbReference type="Proteomes" id="UP000322899">
    <property type="component" value="Unassembled WGS sequence"/>
</dbReference>
<evidence type="ECO:0000256" key="6">
    <source>
        <dbReference type="PROSITE-ProRule" id="PRU00169"/>
    </source>
</evidence>
<feature type="region of interest" description="Disordered" evidence="7">
    <location>
        <begin position="759"/>
        <end position="815"/>
    </location>
</feature>
<organism evidence="10 11">
    <name type="scientific">Cafeteria roenbergensis</name>
    <name type="common">Marine flagellate</name>
    <dbReference type="NCBI Taxonomy" id="33653"/>
    <lineage>
        <taxon>Eukaryota</taxon>
        <taxon>Sar</taxon>
        <taxon>Stramenopiles</taxon>
        <taxon>Bigyra</taxon>
        <taxon>Opalozoa</taxon>
        <taxon>Bicosoecida</taxon>
        <taxon>Cafeteriaceae</taxon>
        <taxon>Cafeteria</taxon>
    </lineage>
</organism>
<dbReference type="Gene3D" id="3.30.565.10">
    <property type="entry name" value="Histidine kinase-like ATPase, C-terminal domain"/>
    <property type="match status" value="1"/>
</dbReference>
<dbReference type="GO" id="GO:0005886">
    <property type="term" value="C:plasma membrane"/>
    <property type="evidence" value="ECO:0007669"/>
    <property type="project" value="TreeGrafter"/>
</dbReference>
<evidence type="ECO:0000313" key="11">
    <source>
        <dbReference type="Proteomes" id="UP000322899"/>
    </source>
</evidence>
<dbReference type="Pfam" id="PF02518">
    <property type="entry name" value="HATPase_c"/>
    <property type="match status" value="1"/>
</dbReference>
<proteinExistence type="predicted"/>
<dbReference type="GO" id="GO:0009927">
    <property type="term" value="F:histidine phosphotransfer kinase activity"/>
    <property type="evidence" value="ECO:0007669"/>
    <property type="project" value="TreeGrafter"/>
</dbReference>
<feature type="compositionally biased region" description="Basic and acidic residues" evidence="7">
    <location>
        <begin position="556"/>
        <end position="570"/>
    </location>
</feature>
<dbReference type="PROSITE" id="PS50110">
    <property type="entry name" value="RESPONSE_REGULATORY"/>
    <property type="match status" value="1"/>
</dbReference>
<keyword evidence="3 6" id="KW-0597">Phosphoprotein</keyword>
<feature type="compositionally biased region" description="Low complexity" evidence="7">
    <location>
        <begin position="575"/>
        <end position="588"/>
    </location>
</feature>
<dbReference type="InterPro" id="IPR011006">
    <property type="entry name" value="CheY-like_superfamily"/>
</dbReference>
<feature type="compositionally biased region" description="Low complexity" evidence="7">
    <location>
        <begin position="716"/>
        <end position="732"/>
    </location>
</feature>
<comment type="catalytic activity">
    <reaction evidence="1">
        <text>ATP + protein L-histidine = ADP + protein N-phospho-L-histidine.</text>
        <dbReference type="EC" id="2.7.13.3"/>
    </reaction>
</comment>
<feature type="domain" description="Response regulatory" evidence="9">
    <location>
        <begin position="1157"/>
        <end position="1329"/>
    </location>
</feature>
<gene>
    <name evidence="10" type="ORF">FNF27_05935</name>
</gene>
<dbReference type="OrthoDB" id="60033at2759"/>
<feature type="modified residue" description="4-aspartylphosphate" evidence="6">
    <location>
        <position position="1249"/>
    </location>
</feature>
<keyword evidence="8" id="KW-0472">Membrane</keyword>
<dbReference type="InterPro" id="IPR003661">
    <property type="entry name" value="HisK_dim/P_dom"/>
</dbReference>
<evidence type="ECO:0000256" key="4">
    <source>
        <dbReference type="ARBA" id="ARBA00022679"/>
    </source>
</evidence>
<evidence type="ECO:0000256" key="3">
    <source>
        <dbReference type="ARBA" id="ARBA00022553"/>
    </source>
</evidence>
<dbReference type="CDD" id="cd17546">
    <property type="entry name" value="REC_hyHK_CKI1_RcsC-like"/>
    <property type="match status" value="1"/>
</dbReference>
<accession>A0A5A8E9N1</accession>
<protein>
    <recommendedName>
        <fullName evidence="2">histidine kinase</fullName>
        <ecNumber evidence="2">2.7.13.3</ecNumber>
    </recommendedName>
</protein>
<feature type="transmembrane region" description="Helical" evidence="8">
    <location>
        <begin position="253"/>
        <end position="276"/>
    </location>
</feature>
<feature type="compositionally biased region" description="Gly residues" evidence="7">
    <location>
        <begin position="760"/>
        <end position="772"/>
    </location>
</feature>
<comment type="caution">
    <text evidence="10">The sequence shown here is derived from an EMBL/GenBank/DDBJ whole genome shotgun (WGS) entry which is preliminary data.</text>
</comment>
<dbReference type="SUPFAM" id="SSF55874">
    <property type="entry name" value="ATPase domain of HSP90 chaperone/DNA topoisomerase II/histidine kinase"/>
    <property type="match status" value="1"/>
</dbReference>
<evidence type="ECO:0000256" key="2">
    <source>
        <dbReference type="ARBA" id="ARBA00012438"/>
    </source>
</evidence>
<dbReference type="PANTHER" id="PTHR43047:SF62">
    <property type="entry name" value="SENSOR HISTIDINE KINASE DPIB"/>
    <property type="match status" value="1"/>
</dbReference>
<evidence type="ECO:0000256" key="5">
    <source>
        <dbReference type="ARBA" id="ARBA00022777"/>
    </source>
</evidence>
<feature type="region of interest" description="Disordered" evidence="7">
    <location>
        <begin position="1108"/>
        <end position="1148"/>
    </location>
</feature>
<dbReference type="SMART" id="SM00387">
    <property type="entry name" value="HATPase_c"/>
    <property type="match status" value="1"/>
</dbReference>
<feature type="transmembrane region" description="Helical" evidence="8">
    <location>
        <begin position="222"/>
        <end position="241"/>
    </location>
</feature>
<dbReference type="EC" id="2.7.13.3" evidence="2"/>
<keyword evidence="4" id="KW-0808">Transferase</keyword>
<feature type="region of interest" description="Disordered" evidence="7">
    <location>
        <begin position="701"/>
        <end position="742"/>
    </location>
</feature>
<dbReference type="SMART" id="SM00448">
    <property type="entry name" value="REC"/>
    <property type="match status" value="1"/>
</dbReference>
<dbReference type="GO" id="GO:0000155">
    <property type="term" value="F:phosphorelay sensor kinase activity"/>
    <property type="evidence" value="ECO:0007669"/>
    <property type="project" value="InterPro"/>
</dbReference>
<dbReference type="InterPro" id="IPR036890">
    <property type="entry name" value="HATPase_C_sf"/>
</dbReference>
<keyword evidence="5" id="KW-0418">Kinase</keyword>